<comment type="caution">
    <text evidence="1">The sequence shown here is derived from an EMBL/GenBank/DDBJ whole genome shotgun (WGS) entry which is preliminary data.</text>
</comment>
<reference evidence="1" key="1">
    <citation type="submission" date="2020-07" db="EMBL/GenBank/DDBJ databases">
        <title>Huge and variable diversity of episymbiotic CPR bacteria and DPANN archaea in groundwater ecosystems.</title>
        <authorList>
            <person name="He C.Y."/>
            <person name="Keren R."/>
            <person name="Whittaker M."/>
            <person name="Farag I.F."/>
            <person name="Doudna J."/>
            <person name="Cate J.H.D."/>
            <person name="Banfield J.F."/>
        </authorList>
    </citation>
    <scope>NUCLEOTIDE SEQUENCE</scope>
    <source>
        <strain evidence="1">NC_groundwater_1664_Pr3_B-0.1um_52_9</strain>
    </source>
</reference>
<dbReference type="AlphaFoldDB" id="A0A9D6Z5K0"/>
<accession>A0A9D6Z5K0</accession>
<evidence type="ECO:0000313" key="2">
    <source>
        <dbReference type="Proteomes" id="UP000807825"/>
    </source>
</evidence>
<organism evidence="1 2">
    <name type="scientific">Desulfomonile tiedjei</name>
    <dbReference type="NCBI Taxonomy" id="2358"/>
    <lineage>
        <taxon>Bacteria</taxon>
        <taxon>Pseudomonadati</taxon>
        <taxon>Thermodesulfobacteriota</taxon>
        <taxon>Desulfomonilia</taxon>
        <taxon>Desulfomonilales</taxon>
        <taxon>Desulfomonilaceae</taxon>
        <taxon>Desulfomonile</taxon>
    </lineage>
</organism>
<evidence type="ECO:0000313" key="1">
    <source>
        <dbReference type="EMBL" id="MBI5252194.1"/>
    </source>
</evidence>
<dbReference type="Proteomes" id="UP000807825">
    <property type="component" value="Unassembled WGS sequence"/>
</dbReference>
<gene>
    <name evidence="1" type="ORF">HY912_22090</name>
</gene>
<dbReference type="EMBL" id="JACRDE010000578">
    <property type="protein sequence ID" value="MBI5252194.1"/>
    <property type="molecule type" value="Genomic_DNA"/>
</dbReference>
<protein>
    <submittedName>
        <fullName evidence="1">Uncharacterized protein</fullName>
    </submittedName>
</protein>
<proteinExistence type="predicted"/>
<sequence length="97" mass="11591">MPSIEKHVETSRRRTGKDYLELHEWIDKDPTRKVERHDITKIFEYGKMVEERYGPEGLQEYLQHIHDDFIARFNHVKEDVDRAIADTLAYFGVKSSK</sequence>
<name>A0A9D6Z5K0_9BACT</name>